<proteinExistence type="predicted"/>
<gene>
    <name evidence="5" type="ordered locus">Mmar10_0213</name>
</gene>
<dbReference type="InterPro" id="IPR050204">
    <property type="entry name" value="AraC_XylS_family_regulators"/>
</dbReference>
<keyword evidence="3" id="KW-0804">Transcription</keyword>
<dbReference type="AlphaFoldDB" id="Q0AT78"/>
<evidence type="ECO:0000313" key="5">
    <source>
        <dbReference type="EMBL" id="ABI64509.1"/>
    </source>
</evidence>
<evidence type="ECO:0000256" key="2">
    <source>
        <dbReference type="ARBA" id="ARBA00023125"/>
    </source>
</evidence>
<dbReference type="GO" id="GO:0043565">
    <property type="term" value="F:sequence-specific DNA binding"/>
    <property type="evidence" value="ECO:0007669"/>
    <property type="project" value="InterPro"/>
</dbReference>
<dbReference type="eggNOG" id="COG2207">
    <property type="taxonomic scope" value="Bacteria"/>
</dbReference>
<evidence type="ECO:0000259" key="4">
    <source>
        <dbReference type="PROSITE" id="PS01124"/>
    </source>
</evidence>
<evidence type="ECO:0000256" key="3">
    <source>
        <dbReference type="ARBA" id="ARBA00023163"/>
    </source>
</evidence>
<dbReference type="Gene3D" id="1.10.10.60">
    <property type="entry name" value="Homeodomain-like"/>
    <property type="match status" value="1"/>
</dbReference>
<dbReference type="InterPro" id="IPR018060">
    <property type="entry name" value="HTH_AraC"/>
</dbReference>
<protein>
    <submittedName>
        <fullName evidence="5">Transcriptional regulator, AraC family</fullName>
    </submittedName>
</protein>
<evidence type="ECO:0000256" key="1">
    <source>
        <dbReference type="ARBA" id="ARBA00023015"/>
    </source>
</evidence>
<dbReference type="HOGENOM" id="CLU_073078_1_1_5"/>
<keyword evidence="1" id="KW-0805">Transcription regulation</keyword>
<dbReference type="Proteomes" id="UP000001964">
    <property type="component" value="Chromosome"/>
</dbReference>
<feature type="domain" description="HTH araC/xylS-type" evidence="4">
    <location>
        <begin position="125"/>
        <end position="222"/>
    </location>
</feature>
<dbReference type="PROSITE" id="PS01124">
    <property type="entry name" value="HTH_ARAC_FAMILY_2"/>
    <property type="match status" value="1"/>
</dbReference>
<sequence length="223" mass="24808">MHAPKQHNWTGHLRIELGWAHYRGPIGDSRRHAHYATQLVFSQRVAILGPDGERLSSAASVRAIPSGVPHQIQSASAINDLIFLEPSVLAGVWTQLEETHGHITAESVVGQLERRPGARLPARFRSILECPDAALPPGFSARDASERLGISRAHFSHLFRRDMGLPFRQWVLWTRLNQSVRRVLSGEDHTQAALSAGFSDSAHLARTMRRMFGISLSALRPTR</sequence>
<dbReference type="STRING" id="394221.Mmar10_0213"/>
<dbReference type="SMART" id="SM00342">
    <property type="entry name" value="HTH_ARAC"/>
    <property type="match status" value="1"/>
</dbReference>
<dbReference type="KEGG" id="mmr:Mmar10_0213"/>
<evidence type="ECO:0000313" key="6">
    <source>
        <dbReference type="Proteomes" id="UP000001964"/>
    </source>
</evidence>
<dbReference type="PANTHER" id="PTHR46796">
    <property type="entry name" value="HTH-TYPE TRANSCRIPTIONAL ACTIVATOR RHAS-RELATED"/>
    <property type="match status" value="1"/>
</dbReference>
<dbReference type="PANTHER" id="PTHR46796:SF6">
    <property type="entry name" value="ARAC SUBFAMILY"/>
    <property type="match status" value="1"/>
</dbReference>
<name>Q0AT78_MARMM</name>
<keyword evidence="6" id="KW-1185">Reference proteome</keyword>
<dbReference type="Pfam" id="PF12833">
    <property type="entry name" value="HTH_18"/>
    <property type="match status" value="1"/>
</dbReference>
<dbReference type="OrthoDB" id="9805730at2"/>
<dbReference type="EMBL" id="CP000449">
    <property type="protein sequence ID" value="ABI64509.1"/>
    <property type="molecule type" value="Genomic_DNA"/>
</dbReference>
<organism evidence="5 6">
    <name type="scientific">Maricaulis maris (strain MCS10)</name>
    <name type="common">Caulobacter maris</name>
    <dbReference type="NCBI Taxonomy" id="394221"/>
    <lineage>
        <taxon>Bacteria</taxon>
        <taxon>Pseudomonadati</taxon>
        <taxon>Pseudomonadota</taxon>
        <taxon>Alphaproteobacteria</taxon>
        <taxon>Maricaulales</taxon>
        <taxon>Maricaulaceae</taxon>
        <taxon>Maricaulis</taxon>
    </lineage>
</organism>
<reference evidence="5 6" key="1">
    <citation type="submission" date="2006-08" db="EMBL/GenBank/DDBJ databases">
        <title>Complete sequence of Maricaulis maris MCS10.</title>
        <authorList>
            <consortium name="US DOE Joint Genome Institute"/>
            <person name="Copeland A."/>
            <person name="Lucas S."/>
            <person name="Lapidus A."/>
            <person name="Barry K."/>
            <person name="Detter J.C."/>
            <person name="Glavina del Rio T."/>
            <person name="Hammon N."/>
            <person name="Israni S."/>
            <person name="Dalin E."/>
            <person name="Tice H."/>
            <person name="Pitluck S."/>
            <person name="Saunders E."/>
            <person name="Brettin T."/>
            <person name="Bruce D."/>
            <person name="Han C."/>
            <person name="Tapia R."/>
            <person name="Gilna P."/>
            <person name="Schmutz J."/>
            <person name="Larimer F."/>
            <person name="Land M."/>
            <person name="Hauser L."/>
            <person name="Kyrpides N."/>
            <person name="Mikhailova N."/>
            <person name="Viollier P."/>
            <person name="Stephens C."/>
            <person name="Richardson P."/>
        </authorList>
    </citation>
    <scope>NUCLEOTIDE SEQUENCE [LARGE SCALE GENOMIC DNA]</scope>
    <source>
        <strain evidence="5 6">MCS10</strain>
    </source>
</reference>
<keyword evidence="2" id="KW-0238">DNA-binding</keyword>
<dbReference type="RefSeq" id="WP_011642156.1">
    <property type="nucleotide sequence ID" value="NC_008347.1"/>
</dbReference>
<accession>Q0AT78</accession>
<dbReference type="GO" id="GO:0003700">
    <property type="term" value="F:DNA-binding transcription factor activity"/>
    <property type="evidence" value="ECO:0007669"/>
    <property type="project" value="InterPro"/>
</dbReference>